<sequence length="295" mass="33017">MNYLSAAGLDPRRTLEKLRYPPARAIQKGGREAIKTRRDNRMGRGRVCLQVTVPAETLQEKGIDNIIETIRKAGCDVREAEGQGSGDIDMEKVYGMLDAGKPLAEVLEEVGMPYWTLRRRHKEYQAQLPEEERERPGLVKNRGGGAGSIDVPMESVYARIDSGCSVKDVAKQFGVSPRALYDKHEKYQECLEREGAGNGSVRETLGGAGKKSGKPRKKIDMAEVYDELLSGKKIHEVAEAHGVSQKTLENRHKKYQKENKGKTGPYIRRRLVDFRGQGESSRNGKTDSQMQETEK</sequence>
<reference evidence="1" key="1">
    <citation type="submission" date="2019-04" db="EMBL/GenBank/DDBJ databases">
        <title>Microbes associate with the intestines of laboratory mice.</title>
        <authorList>
            <person name="Navarre W."/>
            <person name="Wong E."/>
            <person name="Huang K."/>
            <person name="Tropini C."/>
            <person name="Ng K."/>
            <person name="Yu B."/>
        </authorList>
    </citation>
    <scope>NUCLEOTIDE SEQUENCE</scope>
    <source>
        <strain evidence="1">NM72_1-8</strain>
    </source>
</reference>
<name>A0AC61QVX4_9FIRM</name>
<keyword evidence="2" id="KW-1185">Reference proteome</keyword>
<comment type="caution">
    <text evidence="1">The sequence shown here is derived from an EMBL/GenBank/DDBJ whole genome shotgun (WGS) entry which is preliminary data.</text>
</comment>
<evidence type="ECO:0000313" key="1">
    <source>
        <dbReference type="EMBL" id="TGX96849.1"/>
    </source>
</evidence>
<organism evidence="1 2">
    <name type="scientific">Hominisplanchenecus murintestinalis</name>
    <dbReference type="NCBI Taxonomy" id="2941517"/>
    <lineage>
        <taxon>Bacteria</taxon>
        <taxon>Bacillati</taxon>
        <taxon>Bacillota</taxon>
        <taxon>Clostridia</taxon>
        <taxon>Lachnospirales</taxon>
        <taxon>Lachnospiraceae</taxon>
        <taxon>Hominisplanchenecus</taxon>
    </lineage>
</organism>
<evidence type="ECO:0000313" key="2">
    <source>
        <dbReference type="Proteomes" id="UP000307720"/>
    </source>
</evidence>
<accession>A0AC61QVX4</accession>
<protein>
    <submittedName>
        <fullName evidence="1">Uncharacterized protein</fullName>
    </submittedName>
</protein>
<dbReference type="Proteomes" id="UP000307720">
    <property type="component" value="Unassembled WGS sequence"/>
</dbReference>
<gene>
    <name evidence="1" type="ORF">E5357_14760</name>
</gene>
<dbReference type="EMBL" id="SRZB01000045">
    <property type="protein sequence ID" value="TGX96849.1"/>
    <property type="molecule type" value="Genomic_DNA"/>
</dbReference>
<proteinExistence type="predicted"/>